<name>A0A1E3NYH5_WICAA</name>
<evidence type="ECO:0000256" key="5">
    <source>
        <dbReference type="ARBA" id="ARBA00022490"/>
    </source>
</evidence>
<comment type="subcellular location">
    <subcellularLocation>
        <location evidence="1">Cytoplasm</location>
    </subcellularLocation>
</comment>
<evidence type="ECO:0000256" key="9">
    <source>
        <dbReference type="ARBA" id="ARBA00061661"/>
    </source>
</evidence>
<evidence type="ECO:0000256" key="10">
    <source>
        <dbReference type="ARBA" id="ARBA00072088"/>
    </source>
</evidence>
<dbReference type="InterPro" id="IPR000195">
    <property type="entry name" value="Rab-GAP-TBC_dom"/>
</dbReference>
<dbReference type="RefSeq" id="XP_019037458.1">
    <property type="nucleotide sequence ID" value="XM_019182790.1"/>
</dbReference>
<sequence>MKVDEAVEVDDEPTQISEPPISQSTDPLVETEELKNETSTLEDKLKELEIITDAEAEADPKVEEKVLQSPSSIVPIKATPPELPDRSIVAPPALPKRHEQQPPEVPDRNIPPELPKRHDDGLKQFKIKTESEKSVELEENYDLLLSRLSENNEEYQAKDEISKEQINTSANTLRTSFAEKVSTLEKETEGDTTADDSEIHKVDWPFWTQVVNDYASVVKSDPSKLAKELSSGIPKQIRGIVWQLVANSNPVEFEQKFKELESQTSPFEKNINKDLSRTTFISDYGLDVDSLFKIIKAYSVLDSEVGYTQGMAFITVPLLMNMGELESFSLLHKLMFGYNIRSLYLPEMPGLHLKLYQFDRLLEDMLPNLHSHLLRQGVRSSMYASQWFLTFFAYKFPLEFVLRIFDIIITEGFESILKFAVALMQANESKLITLNFDDLLEFLKESLFSAYLIHDVITVDTYDVNKFVEDATNVKVLPITLKRYEEEYQEIHRVEKERQEEVEELRLRNTQLRKEIRKIESGYTLLNREHVQIANEMINGRMTIATLEDENKDLKEQNHNLRERVRSYQVQENIPVPTDLEEDLKRTMDRNLEVMTKNQELEDQISQLLQEVEDLKAKSVSPEPQPPSSPVHKQSHWTKKLFK</sequence>
<dbReference type="GO" id="GO:0005934">
    <property type="term" value="C:cellular bud tip"/>
    <property type="evidence" value="ECO:0007669"/>
    <property type="project" value="EnsemblFungi"/>
</dbReference>
<feature type="domain" description="Rab-GAP TBC" evidence="13">
    <location>
        <begin position="232"/>
        <end position="412"/>
    </location>
</feature>
<dbReference type="GO" id="GO:0015031">
    <property type="term" value="P:protein transport"/>
    <property type="evidence" value="ECO:0007669"/>
    <property type="project" value="UniProtKB-KW"/>
</dbReference>
<dbReference type="GO" id="GO:0005886">
    <property type="term" value="C:plasma membrane"/>
    <property type="evidence" value="ECO:0007669"/>
    <property type="project" value="EnsemblFungi"/>
</dbReference>
<dbReference type="GeneID" id="30200036"/>
<protein>
    <recommendedName>
        <fullName evidence="10">GTPase-activating protein GYP5</fullName>
    </recommendedName>
</protein>
<evidence type="ECO:0000256" key="6">
    <source>
        <dbReference type="ARBA" id="ARBA00022892"/>
    </source>
</evidence>
<feature type="region of interest" description="Disordered" evidence="12">
    <location>
        <begin position="614"/>
        <end position="643"/>
    </location>
</feature>
<proteinExistence type="inferred from homology"/>
<dbReference type="EMBL" id="KV454212">
    <property type="protein sequence ID" value="ODQ58251.1"/>
    <property type="molecule type" value="Genomic_DNA"/>
</dbReference>
<dbReference type="Gene3D" id="1.10.10.750">
    <property type="entry name" value="Ypt/Rab-GAP domain of gyp1p, domain 1"/>
    <property type="match status" value="1"/>
</dbReference>
<evidence type="ECO:0000256" key="3">
    <source>
        <dbReference type="ARBA" id="ARBA00022468"/>
    </source>
</evidence>
<dbReference type="GO" id="GO:0006887">
    <property type="term" value="P:exocytosis"/>
    <property type="evidence" value="ECO:0007669"/>
    <property type="project" value="UniProtKB-KW"/>
</dbReference>
<dbReference type="InterPro" id="IPR035969">
    <property type="entry name" value="Rab-GAP_TBC_sf"/>
</dbReference>
<dbReference type="GO" id="GO:0000131">
    <property type="term" value="C:incipient cellular bud site"/>
    <property type="evidence" value="ECO:0007669"/>
    <property type="project" value="EnsemblFungi"/>
</dbReference>
<evidence type="ECO:0000256" key="1">
    <source>
        <dbReference type="ARBA" id="ARBA00004496"/>
    </source>
</evidence>
<feature type="compositionally biased region" description="Basic and acidic residues" evidence="12">
    <location>
        <begin position="96"/>
        <end position="107"/>
    </location>
</feature>
<dbReference type="PROSITE" id="PS50086">
    <property type="entry name" value="TBC_RABGAP"/>
    <property type="match status" value="1"/>
</dbReference>
<dbReference type="STRING" id="683960.A0A1E3NYH5"/>
<evidence type="ECO:0000256" key="11">
    <source>
        <dbReference type="SAM" id="Coils"/>
    </source>
</evidence>
<keyword evidence="8 11" id="KW-0175">Coiled coil</keyword>
<dbReference type="GO" id="GO:0031267">
    <property type="term" value="F:small GTPase binding"/>
    <property type="evidence" value="ECO:0007669"/>
    <property type="project" value="TreeGrafter"/>
</dbReference>
<dbReference type="PANTHER" id="PTHR47219:SF9">
    <property type="entry name" value="GTPASE ACTIVATING PROTEIN AND CENTROSOME-ASSOCIATED, ISOFORM B"/>
    <property type="match status" value="1"/>
</dbReference>
<keyword evidence="3" id="KW-0343">GTPase activation</keyword>
<keyword evidence="6" id="KW-0931">ER-Golgi transport</keyword>
<feature type="compositionally biased region" description="Basic residues" evidence="12">
    <location>
        <begin position="633"/>
        <end position="643"/>
    </location>
</feature>
<gene>
    <name evidence="14" type="ORF">WICANDRAFT_56960</name>
</gene>
<keyword evidence="5" id="KW-0963">Cytoplasm</keyword>
<keyword evidence="4" id="KW-0268">Exocytosis</keyword>
<keyword evidence="7" id="KW-0653">Protein transport</keyword>
<keyword evidence="2" id="KW-0813">Transport</keyword>
<dbReference type="SMART" id="SM00164">
    <property type="entry name" value="TBC"/>
    <property type="match status" value="1"/>
</dbReference>
<evidence type="ECO:0000313" key="15">
    <source>
        <dbReference type="Proteomes" id="UP000094112"/>
    </source>
</evidence>
<accession>A0A1E3NYH5</accession>
<dbReference type="GO" id="GO:0006888">
    <property type="term" value="P:endoplasmic reticulum to Golgi vesicle-mediated transport"/>
    <property type="evidence" value="ECO:0007669"/>
    <property type="project" value="EnsemblFungi"/>
</dbReference>
<comment type="similarity">
    <text evidence="9">Belongs to the GYP5 family.</text>
</comment>
<dbReference type="GO" id="GO:0043332">
    <property type="term" value="C:mating projection tip"/>
    <property type="evidence" value="ECO:0007669"/>
    <property type="project" value="EnsemblFungi"/>
</dbReference>
<dbReference type="PANTHER" id="PTHR47219">
    <property type="entry name" value="RAB GTPASE-ACTIVATING PROTEIN 1-LIKE"/>
    <property type="match status" value="1"/>
</dbReference>
<feature type="coiled-coil region" evidence="11">
    <location>
        <begin position="134"/>
        <end position="165"/>
    </location>
</feature>
<evidence type="ECO:0000256" key="8">
    <source>
        <dbReference type="ARBA" id="ARBA00023054"/>
    </source>
</evidence>
<dbReference type="Pfam" id="PF23436">
    <property type="entry name" value="RabGap-TBC_2"/>
    <property type="match status" value="1"/>
</dbReference>
<organism evidence="14 15">
    <name type="scientific">Wickerhamomyces anomalus (strain ATCC 58044 / CBS 1984 / NCYC 433 / NRRL Y-366-8)</name>
    <name type="common">Yeast</name>
    <name type="synonym">Hansenula anomala</name>
    <dbReference type="NCBI Taxonomy" id="683960"/>
    <lineage>
        <taxon>Eukaryota</taxon>
        <taxon>Fungi</taxon>
        <taxon>Dikarya</taxon>
        <taxon>Ascomycota</taxon>
        <taxon>Saccharomycotina</taxon>
        <taxon>Saccharomycetes</taxon>
        <taxon>Phaffomycetales</taxon>
        <taxon>Wickerhamomycetaceae</taxon>
        <taxon>Wickerhamomyces</taxon>
    </lineage>
</organism>
<dbReference type="SUPFAM" id="SSF47923">
    <property type="entry name" value="Ypt/Rab-GAP domain of gyp1p"/>
    <property type="match status" value="2"/>
</dbReference>
<evidence type="ECO:0000256" key="12">
    <source>
        <dbReference type="SAM" id="MobiDB-lite"/>
    </source>
</evidence>
<dbReference type="AlphaFoldDB" id="A0A1E3NYH5"/>
<evidence type="ECO:0000256" key="4">
    <source>
        <dbReference type="ARBA" id="ARBA00022483"/>
    </source>
</evidence>
<evidence type="ECO:0000256" key="7">
    <source>
        <dbReference type="ARBA" id="ARBA00022927"/>
    </source>
</evidence>
<evidence type="ECO:0000313" key="14">
    <source>
        <dbReference type="EMBL" id="ODQ58251.1"/>
    </source>
</evidence>
<evidence type="ECO:0000256" key="2">
    <source>
        <dbReference type="ARBA" id="ARBA00022448"/>
    </source>
</evidence>
<dbReference type="GO" id="GO:0005096">
    <property type="term" value="F:GTPase activator activity"/>
    <property type="evidence" value="ECO:0007669"/>
    <property type="project" value="UniProtKB-KW"/>
</dbReference>
<reference evidence="14 15" key="1">
    <citation type="journal article" date="2016" name="Proc. Natl. Acad. Sci. U.S.A.">
        <title>Comparative genomics of biotechnologically important yeasts.</title>
        <authorList>
            <person name="Riley R."/>
            <person name="Haridas S."/>
            <person name="Wolfe K.H."/>
            <person name="Lopes M.R."/>
            <person name="Hittinger C.T."/>
            <person name="Goeker M."/>
            <person name="Salamov A.A."/>
            <person name="Wisecaver J.H."/>
            <person name="Long T.M."/>
            <person name="Calvey C.H."/>
            <person name="Aerts A.L."/>
            <person name="Barry K.W."/>
            <person name="Choi C."/>
            <person name="Clum A."/>
            <person name="Coughlan A.Y."/>
            <person name="Deshpande S."/>
            <person name="Douglass A.P."/>
            <person name="Hanson S.J."/>
            <person name="Klenk H.-P."/>
            <person name="LaButti K.M."/>
            <person name="Lapidus A."/>
            <person name="Lindquist E.A."/>
            <person name="Lipzen A.M."/>
            <person name="Meier-Kolthoff J.P."/>
            <person name="Ohm R.A."/>
            <person name="Otillar R.P."/>
            <person name="Pangilinan J.L."/>
            <person name="Peng Y."/>
            <person name="Rokas A."/>
            <person name="Rosa C.A."/>
            <person name="Scheuner C."/>
            <person name="Sibirny A.A."/>
            <person name="Slot J.C."/>
            <person name="Stielow J.B."/>
            <person name="Sun H."/>
            <person name="Kurtzman C.P."/>
            <person name="Blackwell M."/>
            <person name="Grigoriev I.V."/>
            <person name="Jeffries T.W."/>
        </authorList>
    </citation>
    <scope>NUCLEOTIDE SEQUENCE [LARGE SCALE GENOMIC DNA]</scope>
    <source>
        <strain evidence="15">ATCC 58044 / CBS 1984 / NCYC 433 / NRRL Y-366-8</strain>
    </source>
</reference>
<dbReference type="OrthoDB" id="295078at2759"/>
<keyword evidence="15" id="KW-1185">Reference proteome</keyword>
<evidence type="ECO:0000259" key="13">
    <source>
        <dbReference type="PROSITE" id="PS50086"/>
    </source>
</evidence>
<feature type="compositionally biased region" description="Acidic residues" evidence="12">
    <location>
        <begin position="1"/>
        <end position="13"/>
    </location>
</feature>
<dbReference type="GO" id="GO:0005935">
    <property type="term" value="C:cellular bud neck"/>
    <property type="evidence" value="ECO:0007669"/>
    <property type="project" value="EnsemblFungi"/>
</dbReference>
<dbReference type="InterPro" id="IPR050302">
    <property type="entry name" value="Rab_GAP_TBC_domain"/>
</dbReference>
<feature type="compositionally biased region" description="Polar residues" evidence="12">
    <location>
        <begin position="14"/>
        <end position="26"/>
    </location>
</feature>
<dbReference type="GO" id="GO:0005829">
    <property type="term" value="C:cytosol"/>
    <property type="evidence" value="ECO:0007669"/>
    <property type="project" value="EnsemblFungi"/>
</dbReference>
<feature type="region of interest" description="Disordered" evidence="12">
    <location>
        <begin position="1"/>
        <end position="40"/>
    </location>
</feature>
<feature type="region of interest" description="Disordered" evidence="12">
    <location>
        <begin position="60"/>
        <end position="119"/>
    </location>
</feature>
<dbReference type="Gene3D" id="1.10.8.270">
    <property type="entry name" value="putative rabgap domain of human tbc1 domain family member 14 like domains"/>
    <property type="match status" value="1"/>
</dbReference>
<dbReference type="Proteomes" id="UP000094112">
    <property type="component" value="Unassembled WGS sequence"/>
</dbReference>
<dbReference type="FunFam" id="1.10.472.80:FF:000044">
    <property type="entry name" value="GTPase-activating protein GYP5"/>
    <property type="match status" value="1"/>
</dbReference>
<dbReference type="Gene3D" id="1.10.472.80">
    <property type="entry name" value="Ypt/Rab-GAP domain of gyp1p, domain 3"/>
    <property type="match status" value="1"/>
</dbReference>
<dbReference type="GO" id="GO:0005798">
    <property type="term" value="C:Golgi-associated vesicle"/>
    <property type="evidence" value="ECO:0007669"/>
    <property type="project" value="EnsemblFungi"/>
</dbReference>